<proteinExistence type="predicted"/>
<name>A0AAD4DSL3_9AGAM</name>
<comment type="caution">
    <text evidence="1">The sequence shown here is derived from an EMBL/GenBank/DDBJ whole genome shotgun (WGS) entry which is preliminary data.</text>
</comment>
<organism evidence="1 2">
    <name type="scientific">Suillus fuscotomentosus</name>
    <dbReference type="NCBI Taxonomy" id="1912939"/>
    <lineage>
        <taxon>Eukaryota</taxon>
        <taxon>Fungi</taxon>
        <taxon>Dikarya</taxon>
        <taxon>Basidiomycota</taxon>
        <taxon>Agaricomycotina</taxon>
        <taxon>Agaricomycetes</taxon>
        <taxon>Agaricomycetidae</taxon>
        <taxon>Boletales</taxon>
        <taxon>Suillineae</taxon>
        <taxon>Suillaceae</taxon>
        <taxon>Suillus</taxon>
    </lineage>
</organism>
<dbReference type="AlphaFoldDB" id="A0AAD4DSL3"/>
<dbReference type="Proteomes" id="UP001195769">
    <property type="component" value="Unassembled WGS sequence"/>
</dbReference>
<gene>
    <name evidence="1" type="ORF">F5891DRAFT_1196799</name>
</gene>
<dbReference type="EMBL" id="JABBWK010000107">
    <property type="protein sequence ID" value="KAG1893168.1"/>
    <property type="molecule type" value="Genomic_DNA"/>
</dbReference>
<dbReference type="RefSeq" id="XP_041218744.1">
    <property type="nucleotide sequence ID" value="XM_041368364.1"/>
</dbReference>
<keyword evidence="2" id="KW-1185">Reference proteome</keyword>
<sequence length="147" mass="15671">MSDLGLTSVSRAKCKFSALPNEGEWQSQKWSCAPSASVAAQQEGSAALTSIADILPHIIRSLTTTSEAGIHTAVSDHPPSSDLGCAINLLTQTKGLSMDDVMDLMDYLSSNPTEAVVFANFHGTEFRATWAWRKLSVICHGATSTTL</sequence>
<dbReference type="GeneID" id="64662662"/>
<reference evidence="1" key="1">
    <citation type="journal article" date="2020" name="New Phytol.">
        <title>Comparative genomics reveals dynamic genome evolution in host specialist ectomycorrhizal fungi.</title>
        <authorList>
            <person name="Lofgren L.A."/>
            <person name="Nguyen N.H."/>
            <person name="Vilgalys R."/>
            <person name="Ruytinx J."/>
            <person name="Liao H.L."/>
            <person name="Branco S."/>
            <person name="Kuo A."/>
            <person name="LaButti K."/>
            <person name="Lipzen A."/>
            <person name="Andreopoulos W."/>
            <person name="Pangilinan J."/>
            <person name="Riley R."/>
            <person name="Hundley H."/>
            <person name="Na H."/>
            <person name="Barry K."/>
            <person name="Grigoriev I.V."/>
            <person name="Stajich J.E."/>
            <person name="Kennedy P.G."/>
        </authorList>
    </citation>
    <scope>NUCLEOTIDE SEQUENCE</scope>
    <source>
        <strain evidence="1">FC203</strain>
    </source>
</reference>
<protein>
    <submittedName>
        <fullName evidence="1">Uncharacterized protein</fullName>
    </submittedName>
</protein>
<accession>A0AAD4DSL3</accession>
<evidence type="ECO:0000313" key="1">
    <source>
        <dbReference type="EMBL" id="KAG1893168.1"/>
    </source>
</evidence>
<evidence type="ECO:0000313" key="2">
    <source>
        <dbReference type="Proteomes" id="UP001195769"/>
    </source>
</evidence>